<dbReference type="PROSITE" id="PS00022">
    <property type="entry name" value="EGF_1"/>
    <property type="match status" value="5"/>
</dbReference>
<protein>
    <submittedName>
        <fullName evidence="10">Uncharacterized protein</fullName>
    </submittedName>
</protein>
<dbReference type="Pfam" id="PF00008">
    <property type="entry name" value="EGF"/>
    <property type="match status" value="2"/>
</dbReference>
<dbReference type="InterPro" id="IPR011992">
    <property type="entry name" value="EF-hand-dom_pair"/>
</dbReference>
<dbReference type="SUPFAM" id="SSF47473">
    <property type="entry name" value="EF-hand"/>
    <property type="match status" value="1"/>
</dbReference>
<feature type="domain" description="EGF-like" evidence="8">
    <location>
        <begin position="1008"/>
        <end position="1052"/>
    </location>
</feature>
<accession>A0A813ZJQ0</accession>
<dbReference type="Gene3D" id="3.40.33.10">
    <property type="entry name" value="CAP"/>
    <property type="match status" value="1"/>
</dbReference>
<keyword evidence="4" id="KW-0106">Calcium</keyword>
<dbReference type="SUPFAM" id="SSF57625">
    <property type="entry name" value="Invertebrate chitin-binding proteins"/>
    <property type="match status" value="1"/>
</dbReference>
<dbReference type="InterPro" id="IPR001881">
    <property type="entry name" value="EGF-like_Ca-bd_dom"/>
</dbReference>
<dbReference type="SMART" id="SM00181">
    <property type="entry name" value="EGF"/>
    <property type="match status" value="6"/>
</dbReference>
<feature type="disulfide bond" evidence="7">
    <location>
        <begin position="938"/>
        <end position="955"/>
    </location>
</feature>
<dbReference type="EMBL" id="CAJNOC010001916">
    <property type="protein sequence ID" value="CAF0900256.1"/>
    <property type="molecule type" value="Genomic_DNA"/>
</dbReference>
<evidence type="ECO:0000259" key="9">
    <source>
        <dbReference type="PROSITE" id="PS50222"/>
    </source>
</evidence>
<feature type="domain" description="EGF-like" evidence="8">
    <location>
        <begin position="1156"/>
        <end position="1200"/>
    </location>
</feature>
<dbReference type="Gene3D" id="2.10.25.10">
    <property type="entry name" value="Laminin"/>
    <property type="match status" value="5"/>
</dbReference>
<comment type="caution">
    <text evidence="7">Lacks conserved residue(s) required for the propagation of feature annotation.</text>
</comment>
<evidence type="ECO:0000259" key="8">
    <source>
        <dbReference type="PROSITE" id="PS50026"/>
    </source>
</evidence>
<feature type="disulfide bond" evidence="7">
    <location>
        <begin position="735"/>
        <end position="744"/>
    </location>
</feature>
<dbReference type="PANTHER" id="PTHR24033:SF232">
    <property type="entry name" value="LAMININ SUBUNIT GAMMA-2-RELATED"/>
    <property type="match status" value="1"/>
</dbReference>
<proteinExistence type="predicted"/>
<keyword evidence="2" id="KW-0732">Signal</keyword>
<reference evidence="10" key="1">
    <citation type="submission" date="2021-02" db="EMBL/GenBank/DDBJ databases">
        <authorList>
            <person name="Nowell W R."/>
        </authorList>
    </citation>
    <scope>NUCLEOTIDE SEQUENCE</scope>
    <source>
        <strain evidence="10">Ploen Becks lab</strain>
    </source>
</reference>
<gene>
    <name evidence="10" type="ORF">OXX778_LOCUS11363</name>
</gene>
<sequence>MAETFTSIQIREFQEIFDLFDTDNSGYLDKTELIGALNKLGIKCEEDNFNEIYSKIDKDSSGKIEWEEFLEIMAQEFFKKMSEKQARECFKRFDINGDGFITINEFRIVLEKLGKQMTQKQLEDMIQNVKNDYNGITFEVKSESEFKCITDGLFEDENDCEGYYECMWIGTAFEKQVHNKCFEGLIYNPKKHRCDNLYEFENQFSKGIQTGEDLLDFMRYRNCIESKNILTESTKIPNITLNNSLYESNYSNMSKKEVKDLDTEFSNSSSFITVEILSNNFNETENETFNSTSTINSDNNTSKSDHGKLSKFFGTFSKNIENSKFFKVNIKKTFLDMTLDKLSQKLNITNSTELANDSYPTYVTHRRRRLLSLDNLYETTAYDETTDDDLTSTTLLLEDEIDSTDEVFLDKDDIVHQFSKKVINKLKQDENNTLELNKKTIIDSIEESLSKKSNNITKEFLTNKTVSLKTDIYQDANFSVPITTKIMNTNENVKNKSNTTSYNPFKRPLKFLKMLPRLNFNSSENRPKTTDMLGEILNITSKLINEINSTKISKTISLGHNLEYEEGEIEGVKSHKIKKMTTKTTKKTMETHYTTFFPHKPETTTRLPLNMTTYISSDKTKPTMQTYKINPNKKLPNQFASLRLNYDQDSLITKIDEIEKGGKFQRLRLVPADTLIECKENDFGLECSCSITLSPPKCKQLINSFLSSCRILGCKNNGKCINMAFKYPIPYVCSCPSDFMGSYCEMARNTQVENDLSENNSSRSTTDKSINLKNITVVTEKMTTTSTTSYVTTSLKLETFTEPLCNPNPCMNNAKCLINQNSFVCLCSNASYTGRYCENYRSLSTLETTLTATKKTIPKTEEITTKFTTTAPRTDTSTRRTYHTTPRAYIWQCPSNCFYNFGRGYCTLSSNGNPHCVCRLEWTGVDCSQKNYCLTNKCEHNSTCSNYPEMRSYLCVCPQGYTGRFCEIPTMAPMVSQLLPVAIAQKLMSGIEIKNQTESKELKNKFPIKNQCEDEKIKCLNNGSCLMSFSHAKNKFGFVCICKESFTGQFCEIEIKKEITTTPTSTTTTTTRTSTTTTTTTATITTTTTTTSTTVPPKTTTKTEKSIPKILKNEVNYENPCKLDPDICRKNPLGNDSYTCVKSFLTQDYTLCLNTKTLNCKESNPCLNGGHCIHDDESDNEDKPSWRCECTSGFTGRLCETEICTGVHKLFNNHTMCRPDSPNLTYGGLNSSDIETILNMHNNLRRNVSPSAANMQQIYWDVRLQHLAQKRAQLCSVENTGILMRQQPGYGVVIGENLAAGYEKWAHVMSSWMGEKNNFIYKSTSSTDNLQSGHYTQMIYSSAARIGCGFSHCSNSSYERYFVCYYGEMQTYQSRYEPYQEGKTCSGCEKNCNNGLCDCKGAYCLNGGTMDLNTCTCTCPYSTFSGKYCENVVCPKEDSPFCAQAMFEDKCWLYPVVRATCPYMCSLCTKNTARISFVNSTLIPTQTQKLLFKNEGSYFN</sequence>
<dbReference type="Pfam" id="PF00188">
    <property type="entry name" value="CAP"/>
    <property type="match status" value="1"/>
</dbReference>
<feature type="disulfide bond" evidence="7">
    <location>
        <begin position="918"/>
        <end position="927"/>
    </location>
</feature>
<evidence type="ECO:0000256" key="6">
    <source>
        <dbReference type="ARBA" id="ARBA00023180"/>
    </source>
</evidence>
<evidence type="ECO:0000256" key="4">
    <source>
        <dbReference type="ARBA" id="ARBA00022837"/>
    </source>
</evidence>
<dbReference type="SUPFAM" id="SSF55797">
    <property type="entry name" value="PR-1-like"/>
    <property type="match status" value="1"/>
</dbReference>
<dbReference type="PANTHER" id="PTHR24033">
    <property type="entry name" value="EGF-LIKE DOMAIN-CONTAINING PROTEIN"/>
    <property type="match status" value="1"/>
</dbReference>
<dbReference type="Gene3D" id="1.10.238.10">
    <property type="entry name" value="EF-hand"/>
    <property type="match status" value="2"/>
</dbReference>
<dbReference type="InterPro" id="IPR002048">
    <property type="entry name" value="EF_hand_dom"/>
</dbReference>
<evidence type="ECO:0000313" key="10">
    <source>
        <dbReference type="EMBL" id="CAF0900256.1"/>
    </source>
</evidence>
<dbReference type="InterPro" id="IPR035940">
    <property type="entry name" value="CAP_sf"/>
</dbReference>
<evidence type="ECO:0000256" key="5">
    <source>
        <dbReference type="ARBA" id="ARBA00023157"/>
    </source>
</evidence>
<evidence type="ECO:0000256" key="7">
    <source>
        <dbReference type="PROSITE-ProRule" id="PRU00076"/>
    </source>
</evidence>
<dbReference type="GO" id="GO:0008061">
    <property type="term" value="F:chitin binding"/>
    <property type="evidence" value="ECO:0007669"/>
    <property type="project" value="InterPro"/>
</dbReference>
<dbReference type="GO" id="GO:0005576">
    <property type="term" value="C:extracellular region"/>
    <property type="evidence" value="ECO:0007669"/>
    <property type="project" value="InterPro"/>
</dbReference>
<keyword evidence="6" id="KW-0325">Glycoprotein</keyword>
<feature type="domain" description="EGF-like" evidence="8">
    <location>
        <begin position="929"/>
        <end position="967"/>
    </location>
</feature>
<dbReference type="Pfam" id="PF13499">
    <property type="entry name" value="EF-hand_7"/>
    <property type="match status" value="2"/>
</dbReference>
<evidence type="ECO:0000313" key="11">
    <source>
        <dbReference type="Proteomes" id="UP000663879"/>
    </source>
</evidence>
<evidence type="ECO:0000256" key="1">
    <source>
        <dbReference type="ARBA" id="ARBA00022536"/>
    </source>
</evidence>
<dbReference type="PROSITE" id="PS01186">
    <property type="entry name" value="EGF_2"/>
    <property type="match status" value="2"/>
</dbReference>
<keyword evidence="11" id="KW-1185">Reference proteome</keyword>
<evidence type="ECO:0000256" key="3">
    <source>
        <dbReference type="ARBA" id="ARBA00022737"/>
    </source>
</evidence>
<dbReference type="SMART" id="SM00179">
    <property type="entry name" value="EGF_CA"/>
    <property type="match status" value="3"/>
</dbReference>
<comment type="caution">
    <text evidence="10">The sequence shown here is derived from an EMBL/GenBank/DDBJ whole genome shotgun (WGS) entry which is preliminary data.</text>
</comment>
<feature type="domain" description="EGF-like" evidence="8">
    <location>
        <begin position="889"/>
        <end position="928"/>
    </location>
</feature>
<dbReference type="PROSITE" id="PS50222">
    <property type="entry name" value="EF_HAND_2"/>
    <property type="match status" value="3"/>
</dbReference>
<feature type="domain" description="EF-hand" evidence="9">
    <location>
        <begin position="44"/>
        <end position="79"/>
    </location>
</feature>
<dbReference type="SMART" id="SM00198">
    <property type="entry name" value="SCP"/>
    <property type="match status" value="1"/>
</dbReference>
<dbReference type="InterPro" id="IPR051830">
    <property type="entry name" value="NOTCH_homolog"/>
</dbReference>
<feature type="disulfide bond" evidence="7">
    <location>
        <begin position="1190"/>
        <end position="1199"/>
    </location>
</feature>
<dbReference type="SUPFAM" id="SSF57196">
    <property type="entry name" value="EGF/Laminin"/>
    <property type="match status" value="5"/>
</dbReference>
<dbReference type="SMART" id="SM00494">
    <property type="entry name" value="ChtBD2"/>
    <property type="match status" value="1"/>
</dbReference>
<keyword evidence="5 7" id="KW-1015">Disulfide bond</keyword>
<dbReference type="InterPro" id="IPR018247">
    <property type="entry name" value="EF_Hand_1_Ca_BS"/>
</dbReference>
<organism evidence="10 11">
    <name type="scientific">Brachionus calyciflorus</name>
    <dbReference type="NCBI Taxonomy" id="104777"/>
    <lineage>
        <taxon>Eukaryota</taxon>
        <taxon>Metazoa</taxon>
        <taxon>Spiralia</taxon>
        <taxon>Gnathifera</taxon>
        <taxon>Rotifera</taxon>
        <taxon>Eurotatoria</taxon>
        <taxon>Monogononta</taxon>
        <taxon>Pseudotrocha</taxon>
        <taxon>Ploima</taxon>
        <taxon>Brachionidae</taxon>
        <taxon>Brachionus</taxon>
    </lineage>
</organism>
<dbReference type="FunFam" id="2.10.25.10:FF:000508">
    <property type="entry name" value="Eyes shut homolog"/>
    <property type="match status" value="1"/>
</dbReference>
<dbReference type="Proteomes" id="UP000663879">
    <property type="component" value="Unassembled WGS sequence"/>
</dbReference>
<dbReference type="GO" id="GO:0048589">
    <property type="term" value="P:developmental growth"/>
    <property type="evidence" value="ECO:0007669"/>
    <property type="project" value="UniProtKB-ARBA"/>
</dbReference>
<feature type="domain" description="EF-hand" evidence="9">
    <location>
        <begin position="81"/>
        <end position="116"/>
    </location>
</feature>
<dbReference type="CDD" id="cd00054">
    <property type="entry name" value="EGF_CA"/>
    <property type="match status" value="2"/>
</dbReference>
<name>A0A813ZJQ0_9BILA</name>
<feature type="domain" description="EGF-like" evidence="8">
    <location>
        <begin position="705"/>
        <end position="745"/>
    </location>
</feature>
<dbReference type="SMART" id="SM00054">
    <property type="entry name" value="EFh"/>
    <property type="match status" value="3"/>
</dbReference>
<dbReference type="OrthoDB" id="6040356at2759"/>
<dbReference type="GO" id="GO:0005509">
    <property type="term" value="F:calcium ion binding"/>
    <property type="evidence" value="ECO:0007669"/>
    <property type="project" value="InterPro"/>
</dbReference>
<feature type="disulfide bond" evidence="7">
    <location>
        <begin position="1042"/>
        <end position="1051"/>
    </location>
</feature>
<dbReference type="InterPro" id="IPR014044">
    <property type="entry name" value="CAP_dom"/>
</dbReference>
<keyword evidence="1 7" id="KW-0245">EGF-like domain</keyword>
<feature type="disulfide bond" evidence="7">
    <location>
        <begin position="957"/>
        <end position="966"/>
    </location>
</feature>
<dbReference type="FunFam" id="1.10.238.10:FF:000178">
    <property type="entry name" value="Calmodulin-2 A"/>
    <property type="match status" value="1"/>
</dbReference>
<dbReference type="CDD" id="cd00051">
    <property type="entry name" value="EFh"/>
    <property type="match status" value="2"/>
</dbReference>
<keyword evidence="3" id="KW-0677">Repeat</keyword>
<feature type="domain" description="EGF-like" evidence="8">
    <location>
        <begin position="801"/>
        <end position="838"/>
    </location>
</feature>
<dbReference type="InterPro" id="IPR036508">
    <property type="entry name" value="Chitin-bd_dom_sf"/>
</dbReference>
<dbReference type="InterPro" id="IPR002557">
    <property type="entry name" value="Chitin-bd_dom"/>
</dbReference>
<dbReference type="GO" id="GO:0043226">
    <property type="term" value="C:organelle"/>
    <property type="evidence" value="ECO:0007669"/>
    <property type="project" value="UniProtKB-ARBA"/>
</dbReference>
<evidence type="ECO:0000256" key="2">
    <source>
        <dbReference type="ARBA" id="ARBA00022729"/>
    </source>
</evidence>
<feature type="domain" description="EF-hand" evidence="9">
    <location>
        <begin position="8"/>
        <end position="43"/>
    </location>
</feature>
<dbReference type="PROSITE" id="PS50026">
    <property type="entry name" value="EGF_3"/>
    <property type="match status" value="6"/>
</dbReference>
<dbReference type="PROSITE" id="PS00018">
    <property type="entry name" value="EF_HAND_1"/>
    <property type="match status" value="3"/>
</dbReference>
<dbReference type="InterPro" id="IPR000742">
    <property type="entry name" value="EGF"/>
</dbReference>